<dbReference type="CDD" id="cd01392">
    <property type="entry name" value="HTH_LacI"/>
    <property type="match status" value="1"/>
</dbReference>
<dbReference type="GO" id="GO:0003700">
    <property type="term" value="F:DNA-binding transcription factor activity"/>
    <property type="evidence" value="ECO:0007669"/>
    <property type="project" value="TreeGrafter"/>
</dbReference>
<dbReference type="AlphaFoldDB" id="A0A2V1MZD2"/>
<name>A0A2V1MZD2_9LACO</name>
<dbReference type="GO" id="GO:0000976">
    <property type="term" value="F:transcription cis-regulatory region binding"/>
    <property type="evidence" value="ECO:0007669"/>
    <property type="project" value="TreeGrafter"/>
</dbReference>
<dbReference type="PRINTS" id="PR00036">
    <property type="entry name" value="HTHLACI"/>
</dbReference>
<dbReference type="SUPFAM" id="SSF47413">
    <property type="entry name" value="lambda repressor-like DNA-binding domains"/>
    <property type="match status" value="1"/>
</dbReference>
<dbReference type="OrthoDB" id="9788209at2"/>
<evidence type="ECO:0000313" key="5">
    <source>
        <dbReference type="EMBL" id="PWG00327.1"/>
    </source>
</evidence>
<dbReference type="InterPro" id="IPR028082">
    <property type="entry name" value="Peripla_BP_I"/>
</dbReference>
<dbReference type="Pfam" id="PF00532">
    <property type="entry name" value="Peripla_BP_1"/>
    <property type="match status" value="1"/>
</dbReference>
<dbReference type="SMART" id="SM00354">
    <property type="entry name" value="HTH_LACI"/>
    <property type="match status" value="1"/>
</dbReference>
<keyword evidence="1" id="KW-0805">Transcription regulation</keyword>
<organism evidence="5 6">
    <name type="scientific">Levilactobacillus bambusae</name>
    <dbReference type="NCBI Taxonomy" id="2024736"/>
    <lineage>
        <taxon>Bacteria</taxon>
        <taxon>Bacillati</taxon>
        <taxon>Bacillota</taxon>
        <taxon>Bacilli</taxon>
        <taxon>Lactobacillales</taxon>
        <taxon>Lactobacillaceae</taxon>
        <taxon>Levilactobacillus</taxon>
    </lineage>
</organism>
<reference evidence="5 6" key="1">
    <citation type="journal article" date="2018" name="Int. J. Syst. Evol. Microbiol.">
        <title>Lactobacillus bambusae sp. nov., isolated from a traditional fermented Ma-bamboo shoots of Taiwan.</title>
        <authorList>
            <person name="Wang L.-T."/>
        </authorList>
    </citation>
    <scope>NUCLEOTIDE SEQUENCE [LARGE SCALE GENOMIC DNA]</scope>
    <source>
        <strain evidence="5 6">BS-W1</strain>
    </source>
</reference>
<evidence type="ECO:0000256" key="2">
    <source>
        <dbReference type="ARBA" id="ARBA00023125"/>
    </source>
</evidence>
<dbReference type="PANTHER" id="PTHR30146">
    <property type="entry name" value="LACI-RELATED TRANSCRIPTIONAL REPRESSOR"/>
    <property type="match status" value="1"/>
</dbReference>
<dbReference type="InterPro" id="IPR000843">
    <property type="entry name" value="HTH_LacI"/>
</dbReference>
<protein>
    <submittedName>
        <fullName evidence="5">LacI family transcriptional regulator</fullName>
    </submittedName>
</protein>
<evidence type="ECO:0000259" key="4">
    <source>
        <dbReference type="PROSITE" id="PS50932"/>
    </source>
</evidence>
<keyword evidence="6" id="KW-1185">Reference proteome</keyword>
<dbReference type="Gene3D" id="1.10.260.40">
    <property type="entry name" value="lambda repressor-like DNA-binding domains"/>
    <property type="match status" value="1"/>
</dbReference>
<feature type="domain" description="HTH lacI-type" evidence="4">
    <location>
        <begin position="2"/>
        <end position="56"/>
    </location>
</feature>
<dbReference type="Proteomes" id="UP000245080">
    <property type="component" value="Unassembled WGS sequence"/>
</dbReference>
<dbReference type="InterPro" id="IPR010982">
    <property type="entry name" value="Lambda_DNA-bd_dom_sf"/>
</dbReference>
<dbReference type="RefSeq" id="WP_109250274.1">
    <property type="nucleotide sequence ID" value="NZ_QCXQ01000002.1"/>
</dbReference>
<dbReference type="EMBL" id="QCXQ01000002">
    <property type="protein sequence ID" value="PWG00327.1"/>
    <property type="molecule type" value="Genomic_DNA"/>
</dbReference>
<dbReference type="PROSITE" id="PS50932">
    <property type="entry name" value="HTH_LACI_2"/>
    <property type="match status" value="1"/>
</dbReference>
<accession>A0A2V1MZD2</accession>
<dbReference type="SUPFAM" id="SSF53822">
    <property type="entry name" value="Periplasmic binding protein-like I"/>
    <property type="match status" value="1"/>
</dbReference>
<dbReference type="Pfam" id="PF00356">
    <property type="entry name" value="LacI"/>
    <property type="match status" value="1"/>
</dbReference>
<comment type="caution">
    <text evidence="5">The sequence shown here is derived from an EMBL/GenBank/DDBJ whole genome shotgun (WGS) entry which is preliminary data.</text>
</comment>
<dbReference type="PANTHER" id="PTHR30146:SF109">
    <property type="entry name" value="HTH-TYPE TRANSCRIPTIONAL REGULATOR GALS"/>
    <property type="match status" value="1"/>
</dbReference>
<dbReference type="InterPro" id="IPR001761">
    <property type="entry name" value="Peripla_BP/Lac1_sug-bd_dom"/>
</dbReference>
<evidence type="ECO:0000256" key="1">
    <source>
        <dbReference type="ARBA" id="ARBA00023015"/>
    </source>
</evidence>
<evidence type="ECO:0000313" key="6">
    <source>
        <dbReference type="Proteomes" id="UP000245080"/>
    </source>
</evidence>
<keyword evidence="2" id="KW-0238">DNA-binding</keyword>
<gene>
    <name evidence="5" type="ORF">DCM90_05195</name>
</gene>
<dbReference type="PROSITE" id="PS00356">
    <property type="entry name" value="HTH_LACI_1"/>
    <property type="match status" value="1"/>
</dbReference>
<evidence type="ECO:0000256" key="3">
    <source>
        <dbReference type="ARBA" id="ARBA00023163"/>
    </source>
</evidence>
<dbReference type="Gene3D" id="3.40.50.2300">
    <property type="match status" value="2"/>
</dbReference>
<proteinExistence type="predicted"/>
<sequence length="320" mass="36130">MVTIRDIAKEAGVSVSTASRALNDNPHVSQATRQRVQQLAEQMGYVPNLNAKNLTNGEANAVGVIFPTSDRVAQANPFYIDLLRGINLELVAHHAVLSIAIGSTPEMLLQNVRAMVQQSHIKKFIFLYSDVNDEVAQWLRDQDIPFVIVGHPIDHGDDLFVDNDNFEAGAAAARYLLTHYHVKHPVFVESNQGWEYEMNRREGFERVMAAYHIPVRIISITAETSNTETIHAIENNPAIDGVIATDDDRAMEFYRLWHLTQTETIPFISFNQTVAKQLVDNEFHSINLFPERMGEAAAQLLFQSDESTRARHRLIPFEIN</sequence>
<keyword evidence="3" id="KW-0804">Transcription</keyword>